<evidence type="ECO:0000256" key="1">
    <source>
        <dbReference type="SAM" id="MobiDB-lite"/>
    </source>
</evidence>
<proteinExistence type="predicted"/>
<dbReference type="EMBL" id="NBXA01000013">
    <property type="protein sequence ID" value="RFA14570.1"/>
    <property type="molecule type" value="Genomic_DNA"/>
</dbReference>
<name>A0A3E0VXW9_9MICO</name>
<evidence type="ECO:0000313" key="3">
    <source>
        <dbReference type="Proteomes" id="UP000256709"/>
    </source>
</evidence>
<dbReference type="OrthoDB" id="5244068at2"/>
<dbReference type="Proteomes" id="UP000256709">
    <property type="component" value="Unassembled WGS sequence"/>
</dbReference>
<feature type="compositionally biased region" description="Basic and acidic residues" evidence="1">
    <location>
        <begin position="88"/>
        <end position="104"/>
    </location>
</feature>
<gene>
    <name evidence="2" type="ORF">B7R21_06390</name>
</gene>
<evidence type="ECO:0000313" key="2">
    <source>
        <dbReference type="EMBL" id="RFA14570.1"/>
    </source>
</evidence>
<dbReference type="AlphaFoldDB" id="A0A3E0VXW9"/>
<evidence type="ECO:0008006" key="4">
    <source>
        <dbReference type="Google" id="ProtNLM"/>
    </source>
</evidence>
<sequence>MRVCSTPGCPTIYDSTESRCPQHTRTADQRRGTATQRGYTGTGHRVFRNQVITRDPICVICHTAQATVADHYPTSKRDLDAQGMDSNDPDHGRGLCKPCHDRSTAQEQPGGWHNTH</sequence>
<feature type="region of interest" description="Disordered" evidence="1">
    <location>
        <begin position="71"/>
        <end position="116"/>
    </location>
</feature>
<organism evidence="2 3">
    <name type="scientific">Subtercola boreus</name>
    <dbReference type="NCBI Taxonomy" id="120213"/>
    <lineage>
        <taxon>Bacteria</taxon>
        <taxon>Bacillati</taxon>
        <taxon>Actinomycetota</taxon>
        <taxon>Actinomycetes</taxon>
        <taxon>Micrococcales</taxon>
        <taxon>Microbacteriaceae</taxon>
        <taxon>Subtercola</taxon>
    </lineage>
</organism>
<protein>
    <recommendedName>
        <fullName evidence="4">Holin</fullName>
    </recommendedName>
</protein>
<reference evidence="2 3" key="1">
    <citation type="submission" date="2017-04" db="EMBL/GenBank/DDBJ databases">
        <title>Comparative genome analysis of Subtercola boreus.</title>
        <authorList>
            <person name="Cho Y.-J."/>
            <person name="Cho A."/>
            <person name="Kim O.-S."/>
            <person name="Lee J.-I."/>
        </authorList>
    </citation>
    <scope>NUCLEOTIDE SEQUENCE [LARGE SCALE GENOMIC DNA]</scope>
    <source>
        <strain evidence="2 3">P27444</strain>
    </source>
</reference>
<comment type="caution">
    <text evidence="2">The sequence shown here is derived from an EMBL/GenBank/DDBJ whole genome shotgun (WGS) entry which is preliminary data.</text>
</comment>
<feature type="region of interest" description="Disordered" evidence="1">
    <location>
        <begin position="18"/>
        <end position="41"/>
    </location>
</feature>
<accession>A0A3E0VXW9</accession>